<feature type="non-terminal residue" evidence="2">
    <location>
        <position position="601"/>
    </location>
</feature>
<organism evidence="2 3">
    <name type="scientific">Thalassiosira oceanica</name>
    <name type="common">Marine diatom</name>
    <dbReference type="NCBI Taxonomy" id="159749"/>
    <lineage>
        <taxon>Eukaryota</taxon>
        <taxon>Sar</taxon>
        <taxon>Stramenopiles</taxon>
        <taxon>Ochrophyta</taxon>
        <taxon>Bacillariophyta</taxon>
        <taxon>Coscinodiscophyceae</taxon>
        <taxon>Thalassiosirophycidae</taxon>
        <taxon>Thalassiosirales</taxon>
        <taxon>Thalassiosiraceae</taxon>
        <taxon>Thalassiosira</taxon>
    </lineage>
</organism>
<dbReference type="Gene3D" id="3.90.70.80">
    <property type="match status" value="1"/>
</dbReference>
<accession>K0SUN4</accession>
<evidence type="ECO:0000313" key="3">
    <source>
        <dbReference type="Proteomes" id="UP000266841"/>
    </source>
</evidence>
<feature type="region of interest" description="Disordered" evidence="1">
    <location>
        <begin position="1"/>
        <end position="133"/>
    </location>
</feature>
<comment type="caution">
    <text evidence="2">The sequence shown here is derived from an EMBL/GenBank/DDBJ whole genome shotgun (WGS) entry which is preliminary data.</text>
</comment>
<dbReference type="EMBL" id="AGNL01010436">
    <property type="protein sequence ID" value="EJK69125.1"/>
    <property type="molecule type" value="Genomic_DNA"/>
</dbReference>
<dbReference type="CDD" id="cd22744">
    <property type="entry name" value="OTU"/>
    <property type="match status" value="1"/>
</dbReference>
<feature type="region of interest" description="Disordered" evidence="1">
    <location>
        <begin position="254"/>
        <end position="273"/>
    </location>
</feature>
<feature type="compositionally biased region" description="Basic residues" evidence="1">
    <location>
        <begin position="30"/>
        <end position="42"/>
    </location>
</feature>
<name>K0SUN4_THAOC</name>
<evidence type="ECO:0000256" key="1">
    <source>
        <dbReference type="SAM" id="MobiDB-lite"/>
    </source>
</evidence>
<gene>
    <name evidence="2" type="ORF">THAOC_09654</name>
</gene>
<keyword evidence="3" id="KW-1185">Reference proteome</keyword>
<proteinExistence type="predicted"/>
<dbReference type="AlphaFoldDB" id="K0SUN4"/>
<evidence type="ECO:0008006" key="4">
    <source>
        <dbReference type="Google" id="ProtNLM"/>
    </source>
</evidence>
<feature type="compositionally biased region" description="Polar residues" evidence="1">
    <location>
        <begin position="60"/>
        <end position="71"/>
    </location>
</feature>
<reference evidence="2 3" key="1">
    <citation type="journal article" date="2012" name="Genome Biol.">
        <title>Genome and low-iron response of an oceanic diatom adapted to chronic iron limitation.</title>
        <authorList>
            <person name="Lommer M."/>
            <person name="Specht M."/>
            <person name="Roy A.S."/>
            <person name="Kraemer L."/>
            <person name="Andreson R."/>
            <person name="Gutowska M.A."/>
            <person name="Wolf J."/>
            <person name="Bergner S.V."/>
            <person name="Schilhabel M.B."/>
            <person name="Klostermeier U.C."/>
            <person name="Beiko R.G."/>
            <person name="Rosenstiel P."/>
            <person name="Hippler M."/>
            <person name="Laroche J."/>
        </authorList>
    </citation>
    <scope>NUCLEOTIDE SEQUENCE [LARGE SCALE GENOMIC DNA]</scope>
    <source>
        <strain evidence="2 3">CCMP1005</strain>
    </source>
</reference>
<dbReference type="Proteomes" id="UP000266841">
    <property type="component" value="Unassembled WGS sequence"/>
</dbReference>
<feature type="compositionally biased region" description="Basic and acidic residues" evidence="1">
    <location>
        <begin position="261"/>
        <end position="271"/>
    </location>
</feature>
<feature type="compositionally biased region" description="Low complexity" evidence="1">
    <location>
        <begin position="84"/>
        <end position="98"/>
    </location>
</feature>
<sequence length="601" mass="65967">MPPPFATFRNASDGDDGNKKQKGLGDFFSKKPKKKTKAKRQPGRPSNGSEKRGRPAKQPTEATLTGKSTGHSVGPKKRKPSNAPPASSSSSSETANDSNCDEGDEGAPCSEKNAETAAKPEPSKRKRVNWGAPENRQIMQNAIDDWFNESGDRLDDNDELIENYQVFARKVGIPHKTFHKYIHPLSSHIFFICHLDAARKLASANFDPNKLTVNFSKALLHVVYKVPVESFKSKLKKPDYVRLIRAPAPSKAPANIYKPASEPKEASEPASKRCKSGIASHKEGGTLNEETIKPLDTVSAGDQSTVLDQDSEASLAASAWVGTPGINVMALLSLNVVADLSLLGKKCTMPGDGNCFFHCMSEGLAYRSIPVTKSMHTLRVETHKFALENWGTLHSSIVSFDGTAQGNFRMCSSKDPNKCIWMRQIFDPAAGNYDNGAEERYYSDLSILPALFSLRFKKTIFVYNNVTHNTLLFYYNQDLGKVQCSAQLKGWVYPLANSVCVLYNNTNHYDLHQDRHGILTRALTTPGYPQDTLGYPSPTRYPVACPPTIPPSLKMDRAIRASADFQNSFWVISRIQISYSSAAILAVKDGTVAAVDAAAGR</sequence>
<evidence type="ECO:0000313" key="2">
    <source>
        <dbReference type="EMBL" id="EJK69125.1"/>
    </source>
</evidence>
<protein>
    <recommendedName>
        <fullName evidence="4">OTU domain-containing protein</fullName>
    </recommendedName>
</protein>